<feature type="transmembrane region" description="Helical" evidence="1">
    <location>
        <begin position="71"/>
        <end position="87"/>
    </location>
</feature>
<keyword evidence="1" id="KW-0472">Membrane</keyword>
<organism evidence="2 3">
    <name type="scientific">Eleusine coracana subsp. coracana</name>
    <dbReference type="NCBI Taxonomy" id="191504"/>
    <lineage>
        <taxon>Eukaryota</taxon>
        <taxon>Viridiplantae</taxon>
        <taxon>Streptophyta</taxon>
        <taxon>Embryophyta</taxon>
        <taxon>Tracheophyta</taxon>
        <taxon>Spermatophyta</taxon>
        <taxon>Magnoliopsida</taxon>
        <taxon>Liliopsida</taxon>
        <taxon>Poales</taxon>
        <taxon>Poaceae</taxon>
        <taxon>PACMAD clade</taxon>
        <taxon>Chloridoideae</taxon>
        <taxon>Cynodonteae</taxon>
        <taxon>Eleusininae</taxon>
        <taxon>Eleusine</taxon>
    </lineage>
</organism>
<keyword evidence="1" id="KW-1133">Transmembrane helix</keyword>
<reference evidence="2" key="2">
    <citation type="submission" date="2021-12" db="EMBL/GenBank/DDBJ databases">
        <title>Resequencing data analysis of finger millet.</title>
        <authorList>
            <person name="Hatakeyama M."/>
            <person name="Aluri S."/>
            <person name="Balachadran M.T."/>
            <person name="Sivarajan S.R."/>
            <person name="Poveda L."/>
            <person name="Shimizu-Inatsugi R."/>
            <person name="Schlapbach R."/>
            <person name="Sreeman S.M."/>
            <person name="Shimizu K.K."/>
        </authorList>
    </citation>
    <scope>NUCLEOTIDE SEQUENCE</scope>
</reference>
<proteinExistence type="predicted"/>
<dbReference type="EMBL" id="BQKI01000078">
    <property type="protein sequence ID" value="GJN25615.1"/>
    <property type="molecule type" value="Genomic_DNA"/>
</dbReference>
<reference evidence="2" key="1">
    <citation type="journal article" date="2018" name="DNA Res.">
        <title>Multiple hybrid de novo genome assembly of finger millet, an orphan allotetraploid crop.</title>
        <authorList>
            <person name="Hatakeyama M."/>
            <person name="Aluri S."/>
            <person name="Balachadran M.T."/>
            <person name="Sivarajan S.R."/>
            <person name="Patrignani A."/>
            <person name="Gruter S."/>
            <person name="Poveda L."/>
            <person name="Shimizu-Inatsugi R."/>
            <person name="Baeten J."/>
            <person name="Francoijs K.J."/>
            <person name="Nataraja K.N."/>
            <person name="Reddy Y.A.N."/>
            <person name="Phadnis S."/>
            <person name="Ravikumar R.L."/>
            <person name="Schlapbach R."/>
            <person name="Sreeman S.M."/>
            <person name="Shimizu K.K."/>
        </authorList>
    </citation>
    <scope>NUCLEOTIDE SEQUENCE</scope>
</reference>
<accession>A0AAV5ETS5</accession>
<keyword evidence="1" id="KW-0812">Transmembrane</keyword>
<protein>
    <submittedName>
        <fullName evidence="2">Uncharacterized protein</fullName>
    </submittedName>
</protein>
<dbReference type="AlphaFoldDB" id="A0AAV5ETS5"/>
<dbReference type="Proteomes" id="UP001054889">
    <property type="component" value="Unassembled WGS sequence"/>
</dbReference>
<name>A0AAV5ETS5_ELECO</name>
<comment type="caution">
    <text evidence="2">The sequence shown here is derived from an EMBL/GenBank/DDBJ whole genome shotgun (WGS) entry which is preliminary data.</text>
</comment>
<evidence type="ECO:0000256" key="1">
    <source>
        <dbReference type="SAM" id="Phobius"/>
    </source>
</evidence>
<gene>
    <name evidence="2" type="primary">gb13463</name>
    <name evidence="2" type="ORF">PR202_gb13463</name>
</gene>
<feature type="transmembrane region" description="Helical" evidence="1">
    <location>
        <begin position="31"/>
        <end position="50"/>
    </location>
</feature>
<evidence type="ECO:0000313" key="2">
    <source>
        <dbReference type="EMBL" id="GJN25615.1"/>
    </source>
</evidence>
<evidence type="ECO:0000313" key="3">
    <source>
        <dbReference type="Proteomes" id="UP001054889"/>
    </source>
</evidence>
<sequence length="125" mass="13366">MAQSSAAEEVEAPLLSSSPATVPAAPRRNTFSLVCAMLVSMTTILMGYSTRNLLALRRSKTCLSALHSNDCVLVFLISWLVADLALMSGAELLMREDLGLTDEQVEVLSGSMNVFMLASILAAGW</sequence>
<keyword evidence="3" id="KW-1185">Reference proteome</keyword>